<dbReference type="InterPro" id="IPR053738">
    <property type="entry name" value="Lambda_capsid_assembly"/>
</dbReference>
<gene>
    <name evidence="3" type="ORF">UFOVP655_99</name>
</gene>
<reference evidence="3" key="1">
    <citation type="submission" date="2020-04" db="EMBL/GenBank/DDBJ databases">
        <authorList>
            <person name="Chiriac C."/>
            <person name="Salcher M."/>
            <person name="Ghai R."/>
            <person name="Kavagutti S V."/>
        </authorList>
    </citation>
    <scope>NUCLEOTIDE SEQUENCE</scope>
</reference>
<dbReference type="Pfam" id="PF03864">
    <property type="entry name" value="Phage_cap_E"/>
    <property type="match status" value="1"/>
</dbReference>
<evidence type="ECO:0000313" key="3">
    <source>
        <dbReference type="EMBL" id="CAB4156678.1"/>
    </source>
</evidence>
<accession>A0A6J5NIH1</accession>
<proteinExistence type="predicted"/>
<dbReference type="GO" id="GO:0019028">
    <property type="term" value="C:viral capsid"/>
    <property type="evidence" value="ECO:0007669"/>
    <property type="project" value="UniProtKB-KW"/>
</dbReference>
<sequence length="325" mass="35444">MPQPSINNVHIDAILTNISVAYLQNQDNFIADKVFPVIPVDKKSDKYFTYTKNDWFRDEAQRRAPGTESAGGGYNLSTGTYSADVWAFHKDVDDQTLANADTPLNPLRESAEFVTRRLMLRRELQFVTDFFTTGVWATDITGVSGSPTAGQTKQWSDYAASDPIADIEAGKAQILGNTGMEANTLVLGYDVFKSLKNHPDLVDRIKYTSRQTITTDMLAAMFDIPRVMVAKAVKATNAEGATDAYGFAFGKGALLAHVAPTPGLLTPSAGYTFAWTGVSGGLGQIIGTSQFRMESIKSDRIEAEMAFDNKVIGSDLGYFWTSIVA</sequence>
<dbReference type="Gene3D" id="3.90.1690.10">
    <property type="entry name" value="phage-related protein like domain"/>
    <property type="match status" value="1"/>
</dbReference>
<keyword evidence="2" id="KW-1035">Host cytoplasm</keyword>
<evidence type="ECO:0000256" key="2">
    <source>
        <dbReference type="ARBA" id="ARBA00023200"/>
    </source>
</evidence>
<dbReference type="EMBL" id="LR796637">
    <property type="protein sequence ID" value="CAB4156678.1"/>
    <property type="molecule type" value="Genomic_DNA"/>
</dbReference>
<organism evidence="3">
    <name type="scientific">uncultured Caudovirales phage</name>
    <dbReference type="NCBI Taxonomy" id="2100421"/>
    <lineage>
        <taxon>Viruses</taxon>
        <taxon>Duplodnaviria</taxon>
        <taxon>Heunggongvirae</taxon>
        <taxon>Uroviricota</taxon>
        <taxon>Caudoviricetes</taxon>
        <taxon>Peduoviridae</taxon>
        <taxon>Maltschvirus</taxon>
        <taxon>Maltschvirus maltsch</taxon>
    </lineage>
</organism>
<dbReference type="InterPro" id="IPR005564">
    <property type="entry name" value="Major_capsid_GpE"/>
</dbReference>
<evidence type="ECO:0000256" key="1">
    <source>
        <dbReference type="ARBA" id="ARBA00022561"/>
    </source>
</evidence>
<keyword evidence="1" id="KW-0946">Virion</keyword>
<keyword evidence="1" id="KW-0167">Capsid protein</keyword>
<protein>
    <submittedName>
        <fullName evidence="3">Major capsid protein GpE</fullName>
    </submittedName>
</protein>
<name>A0A6J5NIH1_9CAUD</name>